<sequence>MPSSFVPNNTCTCTGTTDGTDGTDGTTTPPTTPPTVVLPSGDLTFLDLSDDPTDPDNENLSVGDLSGFSGGLRALAGDDTVTGSTSDEAINGNQGQDVLFGDSGEDTLRGGQDQDRVFGEGGDDILNGNRGLDLVLGGIGNDLVRGGQDSDLLVGEKGNDTLIGDFGQDLLVGGTGDDLFLLRTDTGVSNNTLSDVILDFDATDDRIGLTGGLQENDLVFQSFSVALPELLASVGLFTGENFQDIIGLTEEILDPDNNGVVTGTLIQIDPDQDIIGRGDYLGFVVNATTTQVSNRIEQNIPDTLLGLG</sequence>
<organism evidence="4">
    <name type="scientific">Planktothricoides sp. SpSt-374</name>
    <dbReference type="NCBI Taxonomy" id="2282167"/>
    <lineage>
        <taxon>Bacteria</taxon>
        <taxon>Bacillati</taxon>
        <taxon>Cyanobacteriota</taxon>
        <taxon>Cyanophyceae</taxon>
        <taxon>Oscillatoriophycideae</taxon>
        <taxon>Oscillatoriales</taxon>
        <taxon>Oscillatoriaceae</taxon>
        <taxon>Planktothricoides</taxon>
    </lineage>
</organism>
<dbReference type="EMBL" id="DSPX01000186">
    <property type="protein sequence ID" value="HGG02485.1"/>
    <property type="molecule type" value="Genomic_DNA"/>
</dbReference>
<dbReference type="InterPro" id="IPR001343">
    <property type="entry name" value="Hemolysn_Ca-bd"/>
</dbReference>
<feature type="compositionally biased region" description="Low complexity" evidence="3">
    <location>
        <begin position="10"/>
        <end position="29"/>
    </location>
</feature>
<reference evidence="4" key="1">
    <citation type="journal article" date="2020" name="mSystems">
        <title>Genome- and Community-Level Interaction Insights into Carbon Utilization and Element Cycling Functions of Hydrothermarchaeota in Hydrothermal Sediment.</title>
        <authorList>
            <person name="Zhou Z."/>
            <person name="Liu Y."/>
            <person name="Xu W."/>
            <person name="Pan J."/>
            <person name="Luo Z.H."/>
            <person name="Li M."/>
        </authorList>
    </citation>
    <scope>NUCLEOTIDE SEQUENCE [LARGE SCALE GENOMIC DNA]</scope>
    <source>
        <strain evidence="4">SpSt-374</strain>
    </source>
</reference>
<evidence type="ECO:0000313" key="4">
    <source>
        <dbReference type="EMBL" id="HGG02485.1"/>
    </source>
</evidence>
<evidence type="ECO:0000256" key="3">
    <source>
        <dbReference type="SAM" id="MobiDB-lite"/>
    </source>
</evidence>
<dbReference type="Pfam" id="PF00353">
    <property type="entry name" value="HemolysinCabind"/>
    <property type="match status" value="3"/>
</dbReference>
<dbReference type="InterPro" id="IPR050557">
    <property type="entry name" value="RTX_toxin/Mannuronan_C5-epim"/>
</dbReference>
<dbReference type="GO" id="GO:0005576">
    <property type="term" value="C:extracellular region"/>
    <property type="evidence" value="ECO:0007669"/>
    <property type="project" value="UniProtKB-SubCell"/>
</dbReference>
<name>A0A7C3ZME1_9CYAN</name>
<evidence type="ECO:0000256" key="1">
    <source>
        <dbReference type="ARBA" id="ARBA00004613"/>
    </source>
</evidence>
<comment type="subcellular location">
    <subcellularLocation>
        <location evidence="1">Secreted</location>
    </subcellularLocation>
</comment>
<dbReference type="PANTHER" id="PTHR38340">
    <property type="entry name" value="S-LAYER PROTEIN"/>
    <property type="match status" value="1"/>
</dbReference>
<feature type="region of interest" description="Disordered" evidence="3">
    <location>
        <begin position="1"/>
        <end position="38"/>
    </location>
</feature>
<dbReference type="PANTHER" id="PTHR38340:SF1">
    <property type="entry name" value="S-LAYER PROTEIN"/>
    <property type="match status" value="1"/>
</dbReference>
<evidence type="ECO:0000256" key="2">
    <source>
        <dbReference type="ARBA" id="ARBA00022525"/>
    </source>
</evidence>
<proteinExistence type="predicted"/>
<dbReference type="InterPro" id="IPR018511">
    <property type="entry name" value="Hemolysin-typ_Ca-bd_CS"/>
</dbReference>
<dbReference type="GO" id="GO:0005509">
    <property type="term" value="F:calcium ion binding"/>
    <property type="evidence" value="ECO:0007669"/>
    <property type="project" value="InterPro"/>
</dbReference>
<accession>A0A7C3ZME1</accession>
<dbReference type="InterPro" id="IPR011049">
    <property type="entry name" value="Serralysin-like_metalloprot_C"/>
</dbReference>
<dbReference type="PRINTS" id="PR00313">
    <property type="entry name" value="CABNDNGRPT"/>
</dbReference>
<keyword evidence="2" id="KW-0964">Secreted</keyword>
<dbReference type="SUPFAM" id="SSF51120">
    <property type="entry name" value="beta-Roll"/>
    <property type="match status" value="2"/>
</dbReference>
<comment type="caution">
    <text evidence="4">The sequence shown here is derived from an EMBL/GenBank/DDBJ whole genome shotgun (WGS) entry which is preliminary data.</text>
</comment>
<dbReference type="PROSITE" id="PS00330">
    <property type="entry name" value="HEMOLYSIN_CALCIUM"/>
    <property type="match status" value="1"/>
</dbReference>
<protein>
    <submittedName>
        <fullName evidence="4">Calcium-binding protein</fullName>
    </submittedName>
</protein>
<gene>
    <name evidence="4" type="ORF">ENR15_18020</name>
</gene>
<dbReference type="Gene3D" id="2.150.10.10">
    <property type="entry name" value="Serralysin-like metalloprotease, C-terminal"/>
    <property type="match status" value="2"/>
</dbReference>
<dbReference type="AlphaFoldDB" id="A0A7C3ZME1"/>